<protein>
    <submittedName>
        <fullName evidence="1">Pilus assembly protein PilW</fullName>
    </submittedName>
</protein>
<proteinExistence type="predicted"/>
<keyword evidence="2" id="KW-1185">Reference proteome</keyword>
<dbReference type="Proteomes" id="UP000779070">
    <property type="component" value="Unassembled WGS sequence"/>
</dbReference>
<name>A0ABS3A7Q5_9VIBR</name>
<sequence length="165" mass="18533">MLVQNTNSVLQTMKQDLHRAGYNGSFSTRAILSGATQTYHVRVDNQTSLIAYAYLSGEVGTEQAYTNVVYQRETQSPDLLKVCEKKLPYVMSVNEAENFNVHFGNTCNTLFDRRRIVVESFALEVERLSGLSLSSALVTITLSTKLSTQPQVTKSLAFTIKQRNW</sequence>
<comment type="caution">
    <text evidence="1">The sequence shown here is derived from an EMBL/GenBank/DDBJ whole genome shotgun (WGS) entry which is preliminary data.</text>
</comment>
<accession>A0ABS3A7Q5</accession>
<dbReference type="EMBL" id="JAFHLB010000035">
    <property type="protein sequence ID" value="MBN3580035.1"/>
    <property type="molecule type" value="Genomic_DNA"/>
</dbReference>
<evidence type="ECO:0000313" key="1">
    <source>
        <dbReference type="EMBL" id="MBN3580035.1"/>
    </source>
</evidence>
<reference evidence="1 2" key="1">
    <citation type="submission" date="2021-02" db="EMBL/GenBank/DDBJ databases">
        <title>Draft Genome Sequences of 5 Vibrio neptunius Strains Isolated From of Bivalve Hatcheries.</title>
        <authorList>
            <person name="Galvis F."/>
            <person name="Barja J.L."/>
            <person name="Lemos M.L."/>
            <person name="Balado M."/>
        </authorList>
    </citation>
    <scope>NUCLEOTIDE SEQUENCE [LARGE SCALE GENOMIC DNA]</scope>
    <source>
        <strain evidence="1 2">PP-145.98</strain>
    </source>
</reference>
<organism evidence="1 2">
    <name type="scientific">Vibrio neptunius</name>
    <dbReference type="NCBI Taxonomy" id="170651"/>
    <lineage>
        <taxon>Bacteria</taxon>
        <taxon>Pseudomonadati</taxon>
        <taxon>Pseudomonadota</taxon>
        <taxon>Gammaproteobacteria</taxon>
        <taxon>Vibrionales</taxon>
        <taxon>Vibrionaceae</taxon>
        <taxon>Vibrio</taxon>
    </lineage>
</organism>
<evidence type="ECO:0000313" key="2">
    <source>
        <dbReference type="Proteomes" id="UP000779070"/>
    </source>
</evidence>
<gene>
    <name evidence="1" type="ORF">JYA62_20465</name>
</gene>